<dbReference type="PRINTS" id="PR00364">
    <property type="entry name" value="DISEASERSIST"/>
</dbReference>
<comment type="similarity">
    <text evidence="1">Belongs to the disease resistance NB-LRR family.</text>
</comment>
<dbReference type="InterPro" id="IPR041118">
    <property type="entry name" value="Rx_N"/>
</dbReference>
<accession>A0A2G9HK77</accession>
<dbReference type="AlphaFoldDB" id="A0A2G9HK77"/>
<keyword evidence="6" id="KW-0067">ATP-binding</keyword>
<dbReference type="FunFam" id="1.10.10.10:FF:000322">
    <property type="entry name" value="Probable disease resistance protein At1g63360"/>
    <property type="match status" value="1"/>
</dbReference>
<dbReference type="InterPro" id="IPR055414">
    <property type="entry name" value="LRR_R13L4/SHOC2-like"/>
</dbReference>
<dbReference type="OrthoDB" id="646178at2759"/>
<keyword evidence="4" id="KW-0547">Nucleotide-binding</keyword>
<dbReference type="STRING" id="429701.A0A2G9HK77"/>
<dbReference type="PANTHER" id="PTHR23155:SF1185">
    <property type="entry name" value="DISEASE RESISTANCE RPP8-LIKE PROTEIN 3-RELATED"/>
    <property type="match status" value="1"/>
</dbReference>
<dbReference type="SUPFAM" id="SSF52540">
    <property type="entry name" value="P-loop containing nucleoside triphosphate hydrolases"/>
    <property type="match status" value="1"/>
</dbReference>
<dbReference type="Gene3D" id="1.20.5.4130">
    <property type="match status" value="1"/>
</dbReference>
<dbReference type="GO" id="GO:0005524">
    <property type="term" value="F:ATP binding"/>
    <property type="evidence" value="ECO:0007669"/>
    <property type="project" value="UniProtKB-KW"/>
</dbReference>
<gene>
    <name evidence="11" type="ORF">CDL12_09425</name>
</gene>
<dbReference type="InterPro" id="IPR027417">
    <property type="entry name" value="P-loop_NTPase"/>
</dbReference>
<feature type="domain" description="Disease resistance R13L4/SHOC-2-like LRR" evidence="10">
    <location>
        <begin position="595"/>
        <end position="851"/>
    </location>
</feature>
<dbReference type="Gene3D" id="1.10.8.430">
    <property type="entry name" value="Helical domain of apoptotic protease-activating factors"/>
    <property type="match status" value="1"/>
</dbReference>
<dbReference type="FunFam" id="3.40.50.300:FF:001091">
    <property type="entry name" value="Probable disease resistance protein At1g61300"/>
    <property type="match status" value="1"/>
</dbReference>
<dbReference type="GO" id="GO:0051607">
    <property type="term" value="P:defense response to virus"/>
    <property type="evidence" value="ECO:0007669"/>
    <property type="project" value="UniProtKB-ARBA"/>
</dbReference>
<keyword evidence="3" id="KW-0677">Repeat</keyword>
<feature type="domain" description="Disease resistance protein winged helix" evidence="9">
    <location>
        <begin position="431"/>
        <end position="515"/>
    </location>
</feature>
<dbReference type="InterPro" id="IPR058922">
    <property type="entry name" value="WHD_DRP"/>
</dbReference>
<dbReference type="Pfam" id="PF00931">
    <property type="entry name" value="NB-ARC"/>
    <property type="match status" value="1"/>
</dbReference>
<feature type="domain" description="NB-ARC" evidence="7">
    <location>
        <begin position="166"/>
        <end position="334"/>
    </location>
</feature>
<dbReference type="InterPro" id="IPR042197">
    <property type="entry name" value="Apaf_helical"/>
</dbReference>
<dbReference type="InterPro" id="IPR002182">
    <property type="entry name" value="NB-ARC"/>
</dbReference>
<evidence type="ECO:0000259" key="9">
    <source>
        <dbReference type="Pfam" id="PF23559"/>
    </source>
</evidence>
<evidence type="ECO:0000256" key="1">
    <source>
        <dbReference type="ARBA" id="ARBA00008894"/>
    </source>
</evidence>
<feature type="domain" description="Disease resistance N-terminal" evidence="8">
    <location>
        <begin position="4"/>
        <end position="85"/>
    </location>
</feature>
<dbReference type="Pfam" id="PF23598">
    <property type="entry name" value="LRR_14"/>
    <property type="match status" value="1"/>
</dbReference>
<organism evidence="11 12">
    <name type="scientific">Handroanthus impetiginosus</name>
    <dbReference type="NCBI Taxonomy" id="429701"/>
    <lineage>
        <taxon>Eukaryota</taxon>
        <taxon>Viridiplantae</taxon>
        <taxon>Streptophyta</taxon>
        <taxon>Embryophyta</taxon>
        <taxon>Tracheophyta</taxon>
        <taxon>Spermatophyta</taxon>
        <taxon>Magnoliopsida</taxon>
        <taxon>eudicotyledons</taxon>
        <taxon>Gunneridae</taxon>
        <taxon>Pentapetalae</taxon>
        <taxon>asterids</taxon>
        <taxon>lamiids</taxon>
        <taxon>Lamiales</taxon>
        <taxon>Bignoniaceae</taxon>
        <taxon>Crescentiina</taxon>
        <taxon>Tabebuia alliance</taxon>
        <taxon>Handroanthus</taxon>
    </lineage>
</organism>
<dbReference type="PANTHER" id="PTHR23155">
    <property type="entry name" value="DISEASE RESISTANCE PROTEIN RP"/>
    <property type="match status" value="1"/>
</dbReference>
<sequence length="911" mass="104153">MEIVQGAVEPLCDLLIEEVKFLSGVNDQLEGVERDLKTIHSFLKDADASPSSDTVRNCVAELKDVAERAEIVLEKYAIEVASKRGAAKISLQGKLKRYACILRECLSVHRVGKEAGAIRSRVAELAKSLESRSTGEGPLSNTSANNEDWLRQRYAHEVEQHFVGMEKDIEHLVSHVKSDNEKRSVISICGMGGLGKTTLARKIYHHEDVQASFEARAWVCITQQFKLEIVLQEILTQILPEETASIKGITNPRDLVVKLHDVQKQKKCFVVMDDIWERNQWEILMPAFPIAKPNSRLLLTTRNENIASQQFILYKLDFLTEDQGWELLRKIALPEVYSSQGPRPDLTRLEAIGRKMVQKCGRLPLAISVIGGILSHKQTWGEWENVSNNMDAYLKHGEGVAEDKRVAQVLDLSYNLLPYYLKPCFLYLGCFEEDEEIDTERLYLLWMAEGLIAMEEKGRNETLRDVAQRYLNELALRCMVQVRGDDISRQLFPKLSTVYNKFTSCRLHDLMRDLCLKKGEEEGFIKVMGLSQEGKIPSSINSATANNNNIRRLAILGNYGDVLEKLKAPLRSLLISPGDYRRIRIGRITNDFNTIKFLRTLKLENLFESNVNELPLSVCYLPYLQTLDLRVIKQIMLPNAILNLKRLRHLFLRYAKVNGDVSLILDGLKELETIVALDSHFVGIVDLPKLPNLQLLDIWVRDYEALSIVVHQMMTQLRETHLAIWNLDLHNLGEDLVGILRKMFMSRSLITLRIYNCIGFNFPCYQPGMCPNLVKLTLYKSKIEGDVMQVLGNFPMLKFLLLGGDAFIGTEMICHAISFPQLKSLILWELPHLEKWKVEEGALPNLSCLYIRECTKLEMIPDGLRFITTLQQLRTIDMPEEFNERLRVVNGEAGQDYHKVRHIPSIRFGPW</sequence>
<dbReference type="Pfam" id="PF18052">
    <property type="entry name" value="Rx_N"/>
    <property type="match status" value="1"/>
</dbReference>
<evidence type="ECO:0000259" key="10">
    <source>
        <dbReference type="Pfam" id="PF23598"/>
    </source>
</evidence>
<evidence type="ECO:0000259" key="7">
    <source>
        <dbReference type="Pfam" id="PF00931"/>
    </source>
</evidence>
<evidence type="ECO:0000256" key="4">
    <source>
        <dbReference type="ARBA" id="ARBA00022741"/>
    </source>
</evidence>
<comment type="caution">
    <text evidence="11">The sequence shown here is derived from an EMBL/GenBank/DDBJ whole genome shotgun (WGS) entry which is preliminary data.</text>
</comment>
<dbReference type="InterPro" id="IPR038005">
    <property type="entry name" value="RX-like_CC"/>
</dbReference>
<dbReference type="Gene3D" id="3.40.50.300">
    <property type="entry name" value="P-loop containing nucleotide triphosphate hydrolases"/>
    <property type="match status" value="1"/>
</dbReference>
<dbReference type="Gene3D" id="3.80.10.10">
    <property type="entry name" value="Ribonuclease Inhibitor"/>
    <property type="match status" value="1"/>
</dbReference>
<dbReference type="CDD" id="cd14798">
    <property type="entry name" value="RX-CC_like"/>
    <property type="match status" value="1"/>
</dbReference>
<dbReference type="SUPFAM" id="SSF52058">
    <property type="entry name" value="L domain-like"/>
    <property type="match status" value="1"/>
</dbReference>
<keyword evidence="5" id="KW-0611">Plant defense</keyword>
<evidence type="ECO:0000313" key="12">
    <source>
        <dbReference type="Proteomes" id="UP000231279"/>
    </source>
</evidence>
<evidence type="ECO:0000256" key="5">
    <source>
        <dbReference type="ARBA" id="ARBA00022821"/>
    </source>
</evidence>
<evidence type="ECO:0000256" key="2">
    <source>
        <dbReference type="ARBA" id="ARBA00022614"/>
    </source>
</evidence>
<reference evidence="12" key="1">
    <citation type="journal article" date="2018" name="Gigascience">
        <title>Genome assembly of the Pink Ipe (Handroanthus impetiginosus, Bignoniaceae), a highly valued, ecologically keystone Neotropical timber forest tree.</title>
        <authorList>
            <person name="Silva-Junior O.B."/>
            <person name="Grattapaglia D."/>
            <person name="Novaes E."/>
            <person name="Collevatti R.G."/>
        </authorList>
    </citation>
    <scope>NUCLEOTIDE SEQUENCE [LARGE SCALE GENOMIC DNA]</scope>
    <source>
        <strain evidence="12">cv. UFG-1</strain>
    </source>
</reference>
<protein>
    <submittedName>
        <fullName evidence="11">Apoptotic ATPase</fullName>
    </submittedName>
</protein>
<dbReference type="EMBL" id="NKXS01001577">
    <property type="protein sequence ID" value="PIN17914.1"/>
    <property type="molecule type" value="Genomic_DNA"/>
</dbReference>
<dbReference type="Gene3D" id="1.10.10.10">
    <property type="entry name" value="Winged helix-like DNA-binding domain superfamily/Winged helix DNA-binding domain"/>
    <property type="match status" value="1"/>
</dbReference>
<dbReference type="InterPro" id="IPR044974">
    <property type="entry name" value="Disease_R_plants"/>
</dbReference>
<dbReference type="Proteomes" id="UP000231279">
    <property type="component" value="Unassembled WGS sequence"/>
</dbReference>
<evidence type="ECO:0000313" key="11">
    <source>
        <dbReference type="EMBL" id="PIN17914.1"/>
    </source>
</evidence>
<dbReference type="GO" id="GO:0098542">
    <property type="term" value="P:defense response to other organism"/>
    <property type="evidence" value="ECO:0007669"/>
    <property type="project" value="TreeGrafter"/>
</dbReference>
<keyword evidence="2" id="KW-0433">Leucine-rich repeat</keyword>
<dbReference type="InterPro" id="IPR036388">
    <property type="entry name" value="WH-like_DNA-bd_sf"/>
</dbReference>
<dbReference type="Pfam" id="PF23559">
    <property type="entry name" value="WHD_DRP"/>
    <property type="match status" value="1"/>
</dbReference>
<name>A0A2G9HK77_9LAMI</name>
<evidence type="ECO:0000256" key="6">
    <source>
        <dbReference type="ARBA" id="ARBA00022840"/>
    </source>
</evidence>
<proteinExistence type="inferred from homology"/>
<dbReference type="FunFam" id="1.10.8.430:FF:000003">
    <property type="entry name" value="Probable disease resistance protein At5g66910"/>
    <property type="match status" value="1"/>
</dbReference>
<evidence type="ECO:0000259" key="8">
    <source>
        <dbReference type="Pfam" id="PF18052"/>
    </source>
</evidence>
<evidence type="ECO:0000256" key="3">
    <source>
        <dbReference type="ARBA" id="ARBA00022737"/>
    </source>
</evidence>
<dbReference type="GO" id="GO:0043531">
    <property type="term" value="F:ADP binding"/>
    <property type="evidence" value="ECO:0007669"/>
    <property type="project" value="InterPro"/>
</dbReference>
<dbReference type="InterPro" id="IPR032675">
    <property type="entry name" value="LRR_dom_sf"/>
</dbReference>
<keyword evidence="12" id="KW-1185">Reference proteome</keyword>